<keyword evidence="2" id="KW-1185">Reference proteome</keyword>
<evidence type="ECO:0000313" key="1">
    <source>
        <dbReference type="EMBL" id="RCW26094.1"/>
    </source>
</evidence>
<dbReference type="Proteomes" id="UP000252733">
    <property type="component" value="Unassembled WGS sequence"/>
</dbReference>
<dbReference type="EMBL" id="QPIZ01000041">
    <property type="protein sequence ID" value="RCW26094.1"/>
    <property type="molecule type" value="Genomic_DNA"/>
</dbReference>
<name>A0A2T0WZ80_9BACT</name>
<reference evidence="1 2" key="1">
    <citation type="submission" date="2018-07" db="EMBL/GenBank/DDBJ databases">
        <title>Freshwater and sediment microbial communities from various areas in North America, analyzing microbe dynamics in response to fracking.</title>
        <authorList>
            <person name="Lamendella R."/>
        </authorList>
    </citation>
    <scope>NUCLEOTIDE SEQUENCE [LARGE SCALE GENOMIC DNA]</scope>
    <source>
        <strain evidence="1 2">160A</strain>
    </source>
</reference>
<proteinExistence type="predicted"/>
<gene>
    <name evidence="1" type="ORF">DFO77_14113</name>
</gene>
<organism evidence="1 2">
    <name type="scientific">Marinilabilia salmonicolor</name>
    <dbReference type="NCBI Taxonomy" id="989"/>
    <lineage>
        <taxon>Bacteria</taxon>
        <taxon>Pseudomonadati</taxon>
        <taxon>Bacteroidota</taxon>
        <taxon>Bacteroidia</taxon>
        <taxon>Marinilabiliales</taxon>
        <taxon>Marinilabiliaceae</taxon>
        <taxon>Marinilabilia</taxon>
    </lineage>
</organism>
<accession>A0A2T0WZ80</accession>
<evidence type="ECO:0000313" key="2">
    <source>
        <dbReference type="Proteomes" id="UP000252733"/>
    </source>
</evidence>
<sequence length="47" mass="5361">MGLILTNGDVTLFNFDSPENSRDWQVVNDGVMGACQRVRFFTIRKVL</sequence>
<protein>
    <submittedName>
        <fullName evidence="1">Uncharacterized protein</fullName>
    </submittedName>
</protein>
<comment type="caution">
    <text evidence="1">The sequence shown here is derived from an EMBL/GenBank/DDBJ whole genome shotgun (WGS) entry which is preliminary data.</text>
</comment>
<dbReference type="AlphaFoldDB" id="A0A2T0WZ80"/>